<organism evidence="5 6">
    <name type="scientific">Novipirellula herctigrandis</name>
    <dbReference type="NCBI Taxonomy" id="2527986"/>
    <lineage>
        <taxon>Bacteria</taxon>
        <taxon>Pseudomonadati</taxon>
        <taxon>Planctomycetota</taxon>
        <taxon>Planctomycetia</taxon>
        <taxon>Pirellulales</taxon>
        <taxon>Pirellulaceae</taxon>
        <taxon>Novipirellula</taxon>
    </lineage>
</organism>
<feature type="domain" description="Sulfatase N-terminal" evidence="4">
    <location>
        <begin position="162"/>
        <end position="301"/>
    </location>
</feature>
<feature type="chain" id="PRO_5022839766" evidence="3">
    <location>
        <begin position="25"/>
        <end position="494"/>
    </location>
</feature>
<evidence type="ECO:0000313" key="5">
    <source>
        <dbReference type="EMBL" id="TWT84283.1"/>
    </source>
</evidence>
<dbReference type="Pfam" id="PF00884">
    <property type="entry name" value="Sulfatase"/>
    <property type="match status" value="2"/>
</dbReference>
<comment type="similarity">
    <text evidence="1">Belongs to the sulfatase family.</text>
</comment>
<proteinExistence type="inferred from homology"/>
<dbReference type="GO" id="GO:0004065">
    <property type="term" value="F:arylsulfatase activity"/>
    <property type="evidence" value="ECO:0007669"/>
    <property type="project" value="UniProtKB-EC"/>
</dbReference>
<dbReference type="Gene3D" id="3.40.720.10">
    <property type="entry name" value="Alkaline Phosphatase, subunit A"/>
    <property type="match status" value="1"/>
</dbReference>
<keyword evidence="3" id="KW-0732">Signal</keyword>
<name>A0A5C5ZCH4_9BACT</name>
<dbReference type="EMBL" id="SJPJ01000001">
    <property type="protein sequence ID" value="TWT84283.1"/>
    <property type="molecule type" value="Genomic_DNA"/>
</dbReference>
<feature type="signal peptide" evidence="3">
    <location>
        <begin position="1"/>
        <end position="24"/>
    </location>
</feature>
<dbReference type="PANTHER" id="PTHR42693:SF53">
    <property type="entry name" value="ENDO-4-O-SULFATASE"/>
    <property type="match status" value="1"/>
</dbReference>
<protein>
    <submittedName>
        <fullName evidence="5">Arylsulfatase</fullName>
        <ecNumber evidence="5">3.1.6.1</ecNumber>
    </submittedName>
</protein>
<dbReference type="InterPro" id="IPR017850">
    <property type="entry name" value="Alkaline_phosphatase_core_sf"/>
</dbReference>
<keyword evidence="2 5" id="KW-0378">Hydrolase</keyword>
<evidence type="ECO:0000256" key="3">
    <source>
        <dbReference type="SAM" id="SignalP"/>
    </source>
</evidence>
<evidence type="ECO:0000259" key="4">
    <source>
        <dbReference type="Pfam" id="PF00884"/>
    </source>
</evidence>
<dbReference type="PANTHER" id="PTHR42693">
    <property type="entry name" value="ARYLSULFATASE FAMILY MEMBER"/>
    <property type="match status" value="1"/>
</dbReference>
<keyword evidence="6" id="KW-1185">Reference proteome</keyword>
<evidence type="ECO:0000313" key="6">
    <source>
        <dbReference type="Proteomes" id="UP000315010"/>
    </source>
</evidence>
<dbReference type="InterPro" id="IPR050738">
    <property type="entry name" value="Sulfatase"/>
</dbReference>
<dbReference type="CDD" id="cd16027">
    <property type="entry name" value="SGSH"/>
    <property type="match status" value="1"/>
</dbReference>
<evidence type="ECO:0000256" key="2">
    <source>
        <dbReference type="ARBA" id="ARBA00022801"/>
    </source>
</evidence>
<dbReference type="AlphaFoldDB" id="A0A5C5ZCH4"/>
<gene>
    <name evidence="5" type="ORF">CA13_57600</name>
</gene>
<dbReference type="InterPro" id="IPR000917">
    <property type="entry name" value="Sulfatase_N"/>
</dbReference>
<dbReference type="SUPFAM" id="SSF53649">
    <property type="entry name" value="Alkaline phosphatase-like"/>
    <property type="match status" value="1"/>
</dbReference>
<accession>A0A5C5ZCH4</accession>
<sequence length="494" mass="56216" precursor="true">MQRTIVCVIAVVFSVMSVPDRAQADDASLQDAAGTWHGEKPNILWIMIEDWSTDLSCYGTPLVHTPNIDKLADQSVRFERAYTTSPVCSTSRSAMMTGFHQNYIGAHQHRTKDKQPLPFGIKPIPNLLEEAGYFTATMASGKTDCNFQTPKPLFMGKSWNERTDDQPFYVQATLAGTHRSFVRDPQRPIDADKVKLPPYYPDTPLARRDWANGLETVQVVDRQVGELLQQLEDDGLADNTIVFFIGDHGRCHIRGKQFLYEAGVRIPLIVRWPKHIKPASVSDELVSSLDISQTILKLAGAKPAHPLHGKYLFGGDVVEREYVHFNRDKMDSTHDVIRAVRGERYKLIHNLMPERAYCQLNHYKEKSYPMLALMNVLNMQGKLNDAQARFMADSKPEFELYDLDSDPHEINNLADDPKFTAIKAELLAEIVRWRKEVKDIGVTDEFRDGGWSSKYPTKSLEAWQVELAEWEQALLVDGKASRSRKNKKKSRKTK</sequence>
<evidence type="ECO:0000256" key="1">
    <source>
        <dbReference type="ARBA" id="ARBA00008779"/>
    </source>
</evidence>
<feature type="domain" description="Sulfatase N-terminal" evidence="4">
    <location>
        <begin position="41"/>
        <end position="139"/>
    </location>
</feature>
<dbReference type="Proteomes" id="UP000315010">
    <property type="component" value="Unassembled WGS sequence"/>
</dbReference>
<reference evidence="5 6" key="1">
    <citation type="submission" date="2019-02" db="EMBL/GenBank/DDBJ databases">
        <title>Deep-cultivation of Planctomycetes and their phenomic and genomic characterization uncovers novel biology.</title>
        <authorList>
            <person name="Wiegand S."/>
            <person name="Jogler M."/>
            <person name="Boedeker C."/>
            <person name="Pinto D."/>
            <person name="Vollmers J."/>
            <person name="Rivas-Marin E."/>
            <person name="Kohn T."/>
            <person name="Peeters S.H."/>
            <person name="Heuer A."/>
            <person name="Rast P."/>
            <person name="Oberbeckmann S."/>
            <person name="Bunk B."/>
            <person name="Jeske O."/>
            <person name="Meyerdierks A."/>
            <person name="Storesund J.E."/>
            <person name="Kallscheuer N."/>
            <person name="Luecker S."/>
            <person name="Lage O.M."/>
            <person name="Pohl T."/>
            <person name="Merkel B.J."/>
            <person name="Hornburger P."/>
            <person name="Mueller R.-W."/>
            <person name="Bruemmer F."/>
            <person name="Labrenz M."/>
            <person name="Spormann A.M."/>
            <person name="Op Den Camp H."/>
            <person name="Overmann J."/>
            <person name="Amann R."/>
            <person name="Jetten M.S.M."/>
            <person name="Mascher T."/>
            <person name="Medema M.H."/>
            <person name="Devos D.P."/>
            <person name="Kaster A.-K."/>
            <person name="Ovreas L."/>
            <person name="Rohde M."/>
            <person name="Galperin M.Y."/>
            <person name="Jogler C."/>
        </authorList>
    </citation>
    <scope>NUCLEOTIDE SEQUENCE [LARGE SCALE GENOMIC DNA]</scope>
    <source>
        <strain evidence="5 6">CA13</strain>
    </source>
</reference>
<dbReference type="EC" id="3.1.6.1" evidence="5"/>
<comment type="caution">
    <text evidence="5">The sequence shown here is derived from an EMBL/GenBank/DDBJ whole genome shotgun (WGS) entry which is preliminary data.</text>
</comment>